<keyword evidence="1" id="KW-0732">Signal</keyword>
<dbReference type="RefSeq" id="WP_132369680.1">
    <property type="nucleotide sequence ID" value="NZ_SMFR01000001.1"/>
</dbReference>
<sequence length="194" mass="20795">MWTPRPAIAALAIAVCTGLALSSGASPAAAGPLPNNAIAIAAKEVAGPVAKRLGLSKFTTRIESLFRAQAKTLTPVMESSDLAKFKAEWTAFQPRRPLAAEVVPVRRQLPSAYEQAGRLLCGTAVDLLGNLDRVSWDFLIDQVNGQITTQHPLGKSLAIYAELDDIHQKFRSGCYCAATAALAVFIAKERYCEQ</sequence>
<comment type="caution">
    <text evidence="2">The sequence shown here is derived from an EMBL/GenBank/DDBJ whole genome shotgun (WGS) entry which is preliminary data.</text>
</comment>
<keyword evidence="3" id="KW-1185">Reference proteome</keyword>
<feature type="signal peptide" evidence="1">
    <location>
        <begin position="1"/>
        <end position="28"/>
    </location>
</feature>
<name>A0A4R1G0X0_9NOCA</name>
<evidence type="ECO:0000313" key="2">
    <source>
        <dbReference type="EMBL" id="TCJ99759.1"/>
    </source>
</evidence>
<dbReference type="AlphaFoldDB" id="A0A4R1G0X0"/>
<protein>
    <submittedName>
        <fullName evidence="2">Uncharacterized protein</fullName>
    </submittedName>
</protein>
<dbReference type="Proteomes" id="UP000294856">
    <property type="component" value="Unassembled WGS sequence"/>
</dbReference>
<organism evidence="2 3">
    <name type="scientific">Nocardia alba</name>
    <dbReference type="NCBI Taxonomy" id="225051"/>
    <lineage>
        <taxon>Bacteria</taxon>
        <taxon>Bacillati</taxon>
        <taxon>Actinomycetota</taxon>
        <taxon>Actinomycetes</taxon>
        <taxon>Mycobacteriales</taxon>
        <taxon>Nocardiaceae</taxon>
        <taxon>Nocardia</taxon>
    </lineage>
</organism>
<evidence type="ECO:0000256" key="1">
    <source>
        <dbReference type="SAM" id="SignalP"/>
    </source>
</evidence>
<reference evidence="2 3" key="1">
    <citation type="submission" date="2019-03" db="EMBL/GenBank/DDBJ databases">
        <title>Genomic Encyclopedia of Type Strains, Phase IV (KMG-IV): sequencing the most valuable type-strain genomes for metagenomic binning, comparative biology and taxonomic classification.</title>
        <authorList>
            <person name="Goeker M."/>
        </authorList>
    </citation>
    <scope>NUCLEOTIDE SEQUENCE [LARGE SCALE GENOMIC DNA]</scope>
    <source>
        <strain evidence="2 3">DSM 44684</strain>
    </source>
</reference>
<gene>
    <name evidence="2" type="ORF">DFR71_0742</name>
</gene>
<feature type="chain" id="PRO_5038882818" evidence="1">
    <location>
        <begin position="29"/>
        <end position="194"/>
    </location>
</feature>
<evidence type="ECO:0000313" key="3">
    <source>
        <dbReference type="Proteomes" id="UP000294856"/>
    </source>
</evidence>
<dbReference type="STRING" id="1210063.GCA_001612665_03240"/>
<dbReference type="EMBL" id="SMFR01000001">
    <property type="protein sequence ID" value="TCJ99759.1"/>
    <property type="molecule type" value="Genomic_DNA"/>
</dbReference>
<accession>A0A4R1G0X0</accession>
<proteinExistence type="predicted"/>